<dbReference type="InterPro" id="IPR003591">
    <property type="entry name" value="Leu-rich_rpt_typical-subtyp"/>
</dbReference>
<evidence type="ECO:0000256" key="4">
    <source>
        <dbReference type="SAM" id="Phobius"/>
    </source>
</evidence>
<dbReference type="SUPFAM" id="SSF52058">
    <property type="entry name" value="L domain-like"/>
    <property type="match status" value="1"/>
</dbReference>
<dbReference type="InterPro" id="IPR050541">
    <property type="entry name" value="LRR_TM_domain-containing"/>
</dbReference>
<feature type="region of interest" description="Disordered" evidence="3">
    <location>
        <begin position="670"/>
        <end position="705"/>
    </location>
</feature>
<feature type="transmembrane region" description="Helical" evidence="4">
    <location>
        <begin position="568"/>
        <end position="588"/>
    </location>
</feature>
<organism evidence="5 6">
    <name type="scientific">Orchesella dallaii</name>
    <dbReference type="NCBI Taxonomy" id="48710"/>
    <lineage>
        <taxon>Eukaryota</taxon>
        <taxon>Metazoa</taxon>
        <taxon>Ecdysozoa</taxon>
        <taxon>Arthropoda</taxon>
        <taxon>Hexapoda</taxon>
        <taxon>Collembola</taxon>
        <taxon>Entomobryomorpha</taxon>
        <taxon>Entomobryoidea</taxon>
        <taxon>Orchesellidae</taxon>
        <taxon>Orchesellinae</taxon>
        <taxon>Orchesella</taxon>
    </lineage>
</organism>
<evidence type="ECO:0000256" key="1">
    <source>
        <dbReference type="ARBA" id="ARBA00022614"/>
    </source>
</evidence>
<dbReference type="InterPro" id="IPR001611">
    <property type="entry name" value="Leu-rich_rpt"/>
</dbReference>
<keyword evidence="6" id="KW-1185">Reference proteome</keyword>
<dbReference type="EMBL" id="CAXLJM020000057">
    <property type="protein sequence ID" value="CAL8118306.1"/>
    <property type="molecule type" value="Genomic_DNA"/>
</dbReference>
<dbReference type="SMART" id="SM00369">
    <property type="entry name" value="LRR_TYP"/>
    <property type="match status" value="10"/>
</dbReference>
<keyword evidence="4" id="KW-1133">Transmembrane helix</keyword>
<dbReference type="InterPro" id="IPR032675">
    <property type="entry name" value="LRR_dom_sf"/>
</dbReference>
<dbReference type="PROSITE" id="PS51450">
    <property type="entry name" value="LRR"/>
    <property type="match status" value="4"/>
</dbReference>
<feature type="compositionally biased region" description="Polar residues" evidence="3">
    <location>
        <begin position="675"/>
        <end position="694"/>
    </location>
</feature>
<dbReference type="Pfam" id="PF13855">
    <property type="entry name" value="LRR_8"/>
    <property type="match status" value="4"/>
</dbReference>
<protein>
    <recommendedName>
        <fullName evidence="7">Leucine-rich repeat-containing protein 15</fullName>
    </recommendedName>
</protein>
<keyword evidence="4" id="KW-0812">Transmembrane</keyword>
<dbReference type="PANTHER" id="PTHR24369">
    <property type="entry name" value="ANTIGEN BSP, PUTATIVE-RELATED"/>
    <property type="match status" value="1"/>
</dbReference>
<proteinExistence type="predicted"/>
<evidence type="ECO:0000256" key="2">
    <source>
        <dbReference type="ARBA" id="ARBA00022737"/>
    </source>
</evidence>
<sequence length="705" mass="80905">MMIPMPPSSCSALSSEQIMLTSRRRAGACSGMTRRRRKSTFSVASLLQTWLFKWGYSVGVVIVTLSCCVSLTSAQVRSVFDGNCPTPQCYCGLDARDRREVACTTGGLDDIPVSRMSPSIEVIRIIAPWDRPNHLTIGRFFRQFRRLQELHIVGSNVPSIGENNFWGMTNLKLLNLTKNKIDIIMESNFKGLSGLETLILSENSISSFVSASFEHLTNLTTLDLSRNRATKLVERLFYNLHKLEVLDLSENRLRKLDTDVFRDIWRLREFRCHKCGIRQLDKQLYALLPKLKILDLRYNEFTHLREEEFSGLQSLEELLLDGNRLTSLTEESFSGVRLVHLSLASNGLGSIDRTAFHNASVNYLDLGGNKFETLNKLLFLYLKHNLTKLDLSRNPRLKLASLLILLSENTRLRWLSLARNNYEDLPLDLFEDQRMLQHLNLSYNRLRELFPRQFTSLASLQVLDLSHNRLRGIEGEVLQDFDRISTIREIRLEGNPWSCDLCYIPAMIKWTQQNPLFRKGCLHSKSPYCLRCKAPEALYDKPIITIQESSLEWCDPYADDGSRFRLDLILIFIILLLIILLICLGLWLKYRFWDSADYYTHEESRKETGSTPPEYYDPSVDPVVAGMPDSHFYATINGTHTKMISTIDEKTFDPDTNFYPDLSVTLRPPSPYATGASSRPNAPVSPSISKNPQFMTEHHESFTNR</sequence>
<evidence type="ECO:0008006" key="7">
    <source>
        <dbReference type="Google" id="ProtNLM"/>
    </source>
</evidence>
<name>A0ABP1R2K8_9HEXA</name>
<keyword evidence="2" id="KW-0677">Repeat</keyword>
<dbReference type="Gene3D" id="3.80.10.10">
    <property type="entry name" value="Ribonuclease Inhibitor"/>
    <property type="match status" value="3"/>
</dbReference>
<dbReference type="Proteomes" id="UP001642540">
    <property type="component" value="Unassembled WGS sequence"/>
</dbReference>
<keyword evidence="4" id="KW-0472">Membrane</keyword>
<evidence type="ECO:0000313" key="5">
    <source>
        <dbReference type="EMBL" id="CAL8118306.1"/>
    </source>
</evidence>
<accession>A0ABP1R2K8</accession>
<keyword evidence="1" id="KW-0433">Leucine-rich repeat</keyword>
<evidence type="ECO:0000256" key="3">
    <source>
        <dbReference type="SAM" id="MobiDB-lite"/>
    </source>
</evidence>
<evidence type="ECO:0000313" key="6">
    <source>
        <dbReference type="Proteomes" id="UP001642540"/>
    </source>
</evidence>
<dbReference type="PANTHER" id="PTHR24369:SF211">
    <property type="entry name" value="LEUCINE-RICH REPEAT-CONTAINING PROTEIN 15-LIKE"/>
    <property type="match status" value="1"/>
</dbReference>
<reference evidence="5 6" key="1">
    <citation type="submission" date="2024-08" db="EMBL/GenBank/DDBJ databases">
        <authorList>
            <person name="Cucini C."/>
            <person name="Frati F."/>
        </authorList>
    </citation>
    <scope>NUCLEOTIDE SEQUENCE [LARGE SCALE GENOMIC DNA]</scope>
</reference>
<feature type="compositionally biased region" description="Basic and acidic residues" evidence="3">
    <location>
        <begin position="696"/>
        <end position="705"/>
    </location>
</feature>
<comment type="caution">
    <text evidence="5">The sequence shown here is derived from an EMBL/GenBank/DDBJ whole genome shotgun (WGS) entry which is preliminary data.</text>
</comment>
<dbReference type="PRINTS" id="PR00019">
    <property type="entry name" value="LEURICHRPT"/>
</dbReference>
<gene>
    <name evidence="5" type="ORF">ODALV1_LOCUS18075</name>
</gene>
<dbReference type="SMART" id="SM00365">
    <property type="entry name" value="LRR_SD22"/>
    <property type="match status" value="6"/>
</dbReference>